<evidence type="ECO:0000313" key="9">
    <source>
        <dbReference type="Proteomes" id="UP000886722"/>
    </source>
</evidence>
<comment type="caution">
    <text evidence="8">The sequence shown here is derived from an EMBL/GenBank/DDBJ whole genome shotgun (WGS) entry which is preliminary data.</text>
</comment>
<keyword evidence="4 7" id="KW-0812">Transmembrane</keyword>
<dbReference type="Proteomes" id="UP000886722">
    <property type="component" value="Unassembled WGS sequence"/>
</dbReference>
<dbReference type="PANTHER" id="PTHR30250">
    <property type="entry name" value="PST FAMILY PREDICTED COLANIC ACID TRANSPORTER"/>
    <property type="match status" value="1"/>
</dbReference>
<dbReference type="GO" id="GO:0005886">
    <property type="term" value="C:plasma membrane"/>
    <property type="evidence" value="ECO:0007669"/>
    <property type="project" value="UniProtKB-SubCell"/>
</dbReference>
<evidence type="ECO:0000256" key="3">
    <source>
        <dbReference type="ARBA" id="ARBA00022475"/>
    </source>
</evidence>
<keyword evidence="6 7" id="KW-0472">Membrane</keyword>
<dbReference type="Pfam" id="PF13440">
    <property type="entry name" value="Polysacc_synt_3"/>
    <property type="match status" value="1"/>
</dbReference>
<gene>
    <name evidence="8" type="ORF">IAD06_08995</name>
</gene>
<evidence type="ECO:0000256" key="6">
    <source>
        <dbReference type="ARBA" id="ARBA00023136"/>
    </source>
</evidence>
<reference evidence="8" key="1">
    <citation type="submission" date="2020-10" db="EMBL/GenBank/DDBJ databases">
        <authorList>
            <person name="Gilroy R."/>
        </authorList>
    </citation>
    <scope>NUCLEOTIDE SEQUENCE</scope>
    <source>
        <strain evidence="8">21143</strain>
    </source>
</reference>
<dbReference type="AlphaFoldDB" id="A0A9D1KD72"/>
<organism evidence="8 9">
    <name type="scientific">Candidatus Caccoplasma intestinavium</name>
    <dbReference type="NCBI Taxonomy" id="2840716"/>
    <lineage>
        <taxon>Bacteria</taxon>
        <taxon>Pseudomonadati</taxon>
        <taxon>Bacteroidota</taxon>
        <taxon>Bacteroidia</taxon>
        <taxon>Bacteroidales</taxon>
        <taxon>Bacteroidaceae</taxon>
        <taxon>Bacteroidaceae incertae sedis</taxon>
        <taxon>Candidatus Caccoplasma</taxon>
    </lineage>
</organism>
<proteinExistence type="inferred from homology"/>
<feature type="transmembrane region" description="Helical" evidence="7">
    <location>
        <begin position="413"/>
        <end position="435"/>
    </location>
</feature>
<evidence type="ECO:0000256" key="2">
    <source>
        <dbReference type="ARBA" id="ARBA00007430"/>
    </source>
</evidence>
<feature type="transmembrane region" description="Helical" evidence="7">
    <location>
        <begin position="383"/>
        <end position="401"/>
    </location>
</feature>
<feature type="transmembrane region" description="Helical" evidence="7">
    <location>
        <begin position="149"/>
        <end position="167"/>
    </location>
</feature>
<dbReference type="EMBL" id="DVKT01000066">
    <property type="protein sequence ID" value="HIT40153.1"/>
    <property type="molecule type" value="Genomic_DNA"/>
</dbReference>
<evidence type="ECO:0000313" key="8">
    <source>
        <dbReference type="EMBL" id="HIT40153.1"/>
    </source>
</evidence>
<comment type="subcellular location">
    <subcellularLocation>
        <location evidence="1">Cell membrane</location>
        <topology evidence="1">Multi-pass membrane protein</topology>
    </subcellularLocation>
</comment>
<feature type="transmembrane region" description="Helical" evidence="7">
    <location>
        <begin position="46"/>
        <end position="70"/>
    </location>
</feature>
<reference evidence="8" key="2">
    <citation type="journal article" date="2021" name="PeerJ">
        <title>Extensive microbial diversity within the chicken gut microbiome revealed by metagenomics and culture.</title>
        <authorList>
            <person name="Gilroy R."/>
            <person name="Ravi A."/>
            <person name="Getino M."/>
            <person name="Pursley I."/>
            <person name="Horton D.L."/>
            <person name="Alikhan N.F."/>
            <person name="Baker D."/>
            <person name="Gharbi K."/>
            <person name="Hall N."/>
            <person name="Watson M."/>
            <person name="Adriaenssens E.M."/>
            <person name="Foster-Nyarko E."/>
            <person name="Jarju S."/>
            <person name="Secka A."/>
            <person name="Antonio M."/>
            <person name="Oren A."/>
            <person name="Chaudhuri R.R."/>
            <person name="La Ragione R."/>
            <person name="Hildebrand F."/>
            <person name="Pallen M.J."/>
        </authorList>
    </citation>
    <scope>NUCLEOTIDE SEQUENCE</scope>
    <source>
        <strain evidence="8">21143</strain>
    </source>
</reference>
<feature type="transmembrane region" description="Helical" evidence="7">
    <location>
        <begin position="117"/>
        <end position="137"/>
    </location>
</feature>
<evidence type="ECO:0000256" key="4">
    <source>
        <dbReference type="ARBA" id="ARBA00022692"/>
    </source>
</evidence>
<evidence type="ECO:0000256" key="5">
    <source>
        <dbReference type="ARBA" id="ARBA00022989"/>
    </source>
</evidence>
<dbReference type="InterPro" id="IPR050833">
    <property type="entry name" value="Poly_Biosynth_Transport"/>
</dbReference>
<evidence type="ECO:0000256" key="7">
    <source>
        <dbReference type="SAM" id="Phobius"/>
    </source>
</evidence>
<dbReference type="PANTHER" id="PTHR30250:SF10">
    <property type="entry name" value="LIPOPOLYSACCHARIDE BIOSYNTHESIS PROTEIN WZXC"/>
    <property type="match status" value="1"/>
</dbReference>
<feature type="transmembrane region" description="Helical" evidence="7">
    <location>
        <begin position="441"/>
        <end position="462"/>
    </location>
</feature>
<protein>
    <submittedName>
        <fullName evidence="8">Lipopolysaccharide biosynthesis protein</fullName>
    </submittedName>
</protein>
<feature type="transmembrane region" description="Helical" evidence="7">
    <location>
        <begin position="321"/>
        <end position="344"/>
    </location>
</feature>
<feature type="transmembrane region" description="Helical" evidence="7">
    <location>
        <begin position="21"/>
        <end position="40"/>
    </location>
</feature>
<sequence length="484" mass="54452">MEESSLKEKTAKGLFWGGFSNGMQQLLNLFFGIFLARLLSPSDYGLVGMLTIFTLIAGSLQESGFISAITNRRDVTSNDYNAVFWFSILVSVSVYVLLFFCAPLIARFYDEPRLIPLSRFIFLCFVLSSTATAHSAYLFRNLMVKKRTIAQLSALAVSGTVGVTAAYNGLAYWGIALQSVTYVLVSSMCYWLLTPWRPSFHIDFRPLREMFGFSSRVLATNIFVHINNNIFSVLLGRLFSAVQVGYYTQAAKWNMMGYNTVNGMIVGVAQPVLSQVAGDKARQLAVFRKMLRFTAFVSFPLMLGLAFIARELIVVCVTGKWLASVPMMQILCVWGAFVPVQGLFSNLVISSGKSHIYMWNTIILCLLQIVVLVSMSPYGIENMIVAFVAVNMAWLGVWYLFVRQQLDLRFLDLLRDVLPFALIALATMAATYYITRGISDIYLLLAAKVVTAAVIYMAMMWVCRAKVLRESIEFLRRRSVRHDR</sequence>
<comment type="similarity">
    <text evidence="2">Belongs to the polysaccharide synthase family.</text>
</comment>
<keyword evidence="5 7" id="KW-1133">Transmembrane helix</keyword>
<feature type="transmembrane region" description="Helical" evidence="7">
    <location>
        <begin position="290"/>
        <end position="309"/>
    </location>
</feature>
<dbReference type="CDD" id="cd13127">
    <property type="entry name" value="MATE_tuaB_like"/>
    <property type="match status" value="1"/>
</dbReference>
<keyword evidence="3" id="KW-1003">Cell membrane</keyword>
<accession>A0A9D1KD72</accession>
<evidence type="ECO:0000256" key="1">
    <source>
        <dbReference type="ARBA" id="ARBA00004651"/>
    </source>
</evidence>
<feature type="transmembrane region" description="Helical" evidence="7">
    <location>
        <begin position="356"/>
        <end position="377"/>
    </location>
</feature>
<name>A0A9D1KD72_9BACT</name>
<feature type="transmembrane region" description="Helical" evidence="7">
    <location>
        <begin position="82"/>
        <end position="105"/>
    </location>
</feature>